<keyword evidence="2" id="KW-1185">Reference proteome</keyword>
<proteinExistence type="predicted"/>
<comment type="caution">
    <text evidence="1">The sequence shown here is derived from an EMBL/GenBank/DDBJ whole genome shotgun (WGS) entry which is preliminary data.</text>
</comment>
<name>A0A8X6W038_TRICX</name>
<sequence length="79" mass="8874">MYSALVAWGTLNSRRASSPLIRLVEGVERWMVPDHSQGVLPQNWGRTGQNRTVIYMVLKAKANDTGKMQALICDEFRGP</sequence>
<evidence type="ECO:0000313" key="1">
    <source>
        <dbReference type="EMBL" id="GFY25406.1"/>
    </source>
</evidence>
<dbReference type="EMBL" id="BMAU01021371">
    <property type="protein sequence ID" value="GFY25406.1"/>
    <property type="molecule type" value="Genomic_DNA"/>
</dbReference>
<accession>A0A8X6W038</accession>
<evidence type="ECO:0000313" key="2">
    <source>
        <dbReference type="Proteomes" id="UP000887159"/>
    </source>
</evidence>
<gene>
    <name evidence="1" type="primary">NCL1_37623</name>
    <name evidence="1" type="ORF">TNCV_2485261</name>
</gene>
<dbReference type="Proteomes" id="UP000887159">
    <property type="component" value="Unassembled WGS sequence"/>
</dbReference>
<reference evidence="1" key="1">
    <citation type="submission" date="2020-08" db="EMBL/GenBank/DDBJ databases">
        <title>Multicomponent nature underlies the extraordinary mechanical properties of spider dragline silk.</title>
        <authorList>
            <person name="Kono N."/>
            <person name="Nakamura H."/>
            <person name="Mori M."/>
            <person name="Yoshida Y."/>
            <person name="Ohtoshi R."/>
            <person name="Malay A.D."/>
            <person name="Moran D.A.P."/>
            <person name="Tomita M."/>
            <person name="Numata K."/>
            <person name="Arakawa K."/>
        </authorList>
    </citation>
    <scope>NUCLEOTIDE SEQUENCE</scope>
</reference>
<organism evidence="1 2">
    <name type="scientific">Trichonephila clavipes</name>
    <name type="common">Golden silk orbweaver</name>
    <name type="synonym">Nephila clavipes</name>
    <dbReference type="NCBI Taxonomy" id="2585209"/>
    <lineage>
        <taxon>Eukaryota</taxon>
        <taxon>Metazoa</taxon>
        <taxon>Ecdysozoa</taxon>
        <taxon>Arthropoda</taxon>
        <taxon>Chelicerata</taxon>
        <taxon>Arachnida</taxon>
        <taxon>Araneae</taxon>
        <taxon>Araneomorphae</taxon>
        <taxon>Entelegynae</taxon>
        <taxon>Araneoidea</taxon>
        <taxon>Nephilidae</taxon>
        <taxon>Trichonephila</taxon>
    </lineage>
</organism>
<dbReference type="AlphaFoldDB" id="A0A8X6W038"/>
<protein>
    <submittedName>
        <fullName evidence="1">Uncharacterized protein</fullName>
    </submittedName>
</protein>